<reference evidence="1 2" key="1">
    <citation type="journal article" date="2019" name="Nat. Microbiol.">
        <title>Mediterranean grassland soil C-N compound turnover is dependent on rainfall and depth, and is mediated by genomically divergent microorganisms.</title>
        <authorList>
            <person name="Diamond S."/>
            <person name="Andeer P.F."/>
            <person name="Li Z."/>
            <person name="Crits-Christoph A."/>
            <person name="Burstein D."/>
            <person name="Anantharaman K."/>
            <person name="Lane K.R."/>
            <person name="Thomas B.C."/>
            <person name="Pan C."/>
            <person name="Northen T.R."/>
            <person name="Banfield J.F."/>
        </authorList>
    </citation>
    <scope>NUCLEOTIDE SEQUENCE [LARGE SCALE GENOMIC DNA]</scope>
    <source>
        <strain evidence="1">NP_3</strain>
    </source>
</reference>
<dbReference type="EMBL" id="VBAK01000153">
    <property type="protein sequence ID" value="TMI87615.1"/>
    <property type="molecule type" value="Genomic_DNA"/>
</dbReference>
<dbReference type="AlphaFoldDB" id="A0A537JVP0"/>
<protein>
    <submittedName>
        <fullName evidence="1">DUF885 domain-containing protein</fullName>
    </submittedName>
</protein>
<gene>
    <name evidence="1" type="ORF">E6H00_15055</name>
</gene>
<dbReference type="PANTHER" id="PTHR33361:SF15">
    <property type="entry name" value="DUF885 FAMILY LIPOPROTEIN"/>
    <property type="match status" value="1"/>
</dbReference>
<proteinExistence type="predicted"/>
<dbReference type="InterPro" id="IPR010281">
    <property type="entry name" value="DUF885"/>
</dbReference>
<comment type="caution">
    <text evidence="1">The sequence shown here is derived from an EMBL/GenBank/DDBJ whole genome shotgun (WGS) entry which is preliminary data.</text>
</comment>
<evidence type="ECO:0000313" key="1">
    <source>
        <dbReference type="EMBL" id="TMI87615.1"/>
    </source>
</evidence>
<sequence length="561" mass="61647">MTRAPALAAVLDDFFAAYYRHNPVTATFIGIHDHDDRLPDYSARGMDDAGSQWAALRRRVRALPAEPLTEAEALDRALLDGVLDILAWEDASAHFHRGNPCLYTGEAVFGVMALFLRDLPAQAAAQRVEAAIARMRAVPRLLAEGTANLRRAPRPWIERAVRECIGARAFFETGVEILIREHAIRDPRFRDAAGAAAAAFAGFRSHLDGTLAPVAHEDCGCGGEAFDLLLRRGHFLETDAAAVRAAAREEIARCEGDLAAGAAEFGARTWREALAQLAGRHPTAARYYARYAEVWEEMRRAAVAQRLLTWPDYPIRFVPQPAWARAAAPYLYFLAYRSPAPFDRLRTVDYLVPPVDPEMPPDEQARRLRATNDSVIKLNHVIHHGGIGHHVQNWHAQRAASRIGQVAAVDCAGRIALFCGGTMAEGWACYATDLMEEIGVLTPLERYAQIHARLRMAVRALVDVELHHGALTVDAAAAVYQERAGLAPEAARAEAVKNSMFPGTAMMYSTGRDSIHRLRRDLAAGHPGRFDLRGFHDRFLAHGSVPVALVGAAMRKADARV</sequence>
<organism evidence="1 2">
    <name type="scientific">Candidatus Segetimicrobium genomatis</name>
    <dbReference type="NCBI Taxonomy" id="2569760"/>
    <lineage>
        <taxon>Bacteria</taxon>
        <taxon>Bacillati</taxon>
        <taxon>Candidatus Sysuimicrobiota</taxon>
        <taxon>Candidatus Sysuimicrobiia</taxon>
        <taxon>Candidatus Sysuimicrobiales</taxon>
        <taxon>Candidatus Segetimicrobiaceae</taxon>
        <taxon>Candidatus Segetimicrobium</taxon>
    </lineage>
</organism>
<accession>A0A537JVP0</accession>
<name>A0A537JVP0_9BACT</name>
<dbReference type="Proteomes" id="UP000318509">
    <property type="component" value="Unassembled WGS sequence"/>
</dbReference>
<dbReference type="PANTHER" id="PTHR33361">
    <property type="entry name" value="GLR0591 PROTEIN"/>
    <property type="match status" value="1"/>
</dbReference>
<evidence type="ECO:0000313" key="2">
    <source>
        <dbReference type="Proteomes" id="UP000318509"/>
    </source>
</evidence>
<dbReference type="Pfam" id="PF05960">
    <property type="entry name" value="DUF885"/>
    <property type="match status" value="1"/>
</dbReference>